<protein>
    <recommendedName>
        <fullName evidence="3">GNAT family N-acetyltransferase</fullName>
    </recommendedName>
</protein>
<dbReference type="InterPro" id="IPR016181">
    <property type="entry name" value="Acyl_CoA_acyltransferase"/>
</dbReference>
<proteinExistence type="predicted"/>
<organism evidence="1 2">
    <name type="scientific">Rhodanobacter ginsenosidimutans</name>
    <dbReference type="NCBI Taxonomy" id="490571"/>
    <lineage>
        <taxon>Bacteria</taxon>
        <taxon>Pseudomonadati</taxon>
        <taxon>Pseudomonadota</taxon>
        <taxon>Gammaproteobacteria</taxon>
        <taxon>Lysobacterales</taxon>
        <taxon>Rhodanobacteraceae</taxon>
        <taxon>Rhodanobacter</taxon>
    </lineage>
</organism>
<sequence length="241" mass="28133">MFNRVTKLISELRALPPLEVNLRYAETAGNDPFFERIVRQFYRDAMRRHPKFPLVRNYQYGVTACHLTHDFNDYFKSIESAARRNYKKSLRLGYSFDRIDYNNHLDDITAILRSTRVRQGRPMPAALFTRETVASNDPPSTSALHDYPYFGILRDGHLYAFASCLIAGELCSIETIYGHADHQADGIVPMMIIDMAEWVIKHHPDVKYYSYGTYFGATETMQRFKRKFGFMPHRARWILGD</sequence>
<dbReference type="Gene3D" id="3.40.630.30">
    <property type="match status" value="1"/>
</dbReference>
<name>A0ABW0JTC1_9GAMM</name>
<gene>
    <name evidence="1" type="ORF">ACFPK0_03495</name>
</gene>
<reference evidence="2" key="1">
    <citation type="journal article" date="2019" name="Int. J. Syst. Evol. Microbiol.">
        <title>The Global Catalogue of Microorganisms (GCM) 10K type strain sequencing project: providing services to taxonomists for standard genome sequencing and annotation.</title>
        <authorList>
            <consortium name="The Broad Institute Genomics Platform"/>
            <consortium name="The Broad Institute Genome Sequencing Center for Infectious Disease"/>
            <person name="Wu L."/>
            <person name="Ma J."/>
        </authorList>
    </citation>
    <scope>NUCLEOTIDE SEQUENCE [LARGE SCALE GENOMIC DNA]</scope>
    <source>
        <strain evidence="2">KACC 12822</strain>
    </source>
</reference>
<keyword evidence="2" id="KW-1185">Reference proteome</keyword>
<dbReference type="Proteomes" id="UP001596018">
    <property type="component" value="Unassembled WGS sequence"/>
</dbReference>
<evidence type="ECO:0000313" key="2">
    <source>
        <dbReference type="Proteomes" id="UP001596018"/>
    </source>
</evidence>
<dbReference type="SUPFAM" id="SSF55729">
    <property type="entry name" value="Acyl-CoA N-acyltransferases (Nat)"/>
    <property type="match status" value="1"/>
</dbReference>
<evidence type="ECO:0000313" key="1">
    <source>
        <dbReference type="EMBL" id="MFC5439077.1"/>
    </source>
</evidence>
<dbReference type="EMBL" id="JBHSMM010000001">
    <property type="protein sequence ID" value="MFC5439077.1"/>
    <property type="molecule type" value="Genomic_DNA"/>
</dbReference>
<dbReference type="RefSeq" id="WP_377338380.1">
    <property type="nucleotide sequence ID" value="NZ_JALBWS010000015.1"/>
</dbReference>
<accession>A0ABW0JTC1</accession>
<comment type="caution">
    <text evidence="1">The sequence shown here is derived from an EMBL/GenBank/DDBJ whole genome shotgun (WGS) entry which is preliminary data.</text>
</comment>
<evidence type="ECO:0008006" key="3">
    <source>
        <dbReference type="Google" id="ProtNLM"/>
    </source>
</evidence>